<dbReference type="Pfam" id="PF00984">
    <property type="entry name" value="UDPG_MGDP_dh"/>
    <property type="match status" value="1"/>
</dbReference>
<dbReference type="SUPFAM" id="SSF52413">
    <property type="entry name" value="UDP-glucose/GDP-mannose dehydrogenase C-terminal domain"/>
    <property type="match status" value="1"/>
</dbReference>
<dbReference type="PIRSF" id="PIRSF000124">
    <property type="entry name" value="UDPglc_GDPman_dh"/>
    <property type="match status" value="1"/>
</dbReference>
<dbReference type="SUPFAM" id="SSF48179">
    <property type="entry name" value="6-phosphogluconate dehydrogenase C-terminal domain-like"/>
    <property type="match status" value="1"/>
</dbReference>
<dbReference type="GO" id="GO:0016616">
    <property type="term" value="F:oxidoreductase activity, acting on the CH-OH group of donors, NAD or NADP as acceptor"/>
    <property type="evidence" value="ECO:0007669"/>
    <property type="project" value="InterPro"/>
</dbReference>
<dbReference type="InterPro" id="IPR036220">
    <property type="entry name" value="UDP-Glc/GDP-Man_DH_C_sf"/>
</dbReference>
<keyword evidence="2" id="KW-0560">Oxidoreductase</keyword>
<dbReference type="GO" id="GO:0051287">
    <property type="term" value="F:NAD binding"/>
    <property type="evidence" value="ECO:0007669"/>
    <property type="project" value="InterPro"/>
</dbReference>
<dbReference type="GO" id="GO:0016628">
    <property type="term" value="F:oxidoreductase activity, acting on the CH-CH group of donors, NAD or NADP as acceptor"/>
    <property type="evidence" value="ECO:0007669"/>
    <property type="project" value="InterPro"/>
</dbReference>
<dbReference type="InterPro" id="IPR028359">
    <property type="entry name" value="UDP_ManNAc/GlcNAc_DH"/>
</dbReference>
<organism evidence="5">
    <name type="scientific">marine sediment metagenome</name>
    <dbReference type="NCBI Taxonomy" id="412755"/>
    <lineage>
        <taxon>unclassified sequences</taxon>
        <taxon>metagenomes</taxon>
        <taxon>ecological metagenomes</taxon>
    </lineage>
</organism>
<dbReference type="PIRSF" id="PIRSF500136">
    <property type="entry name" value="UDP_ManNAc_DH"/>
    <property type="match status" value="1"/>
</dbReference>
<dbReference type="SMART" id="SM00984">
    <property type="entry name" value="UDPG_MGDP_dh_C"/>
    <property type="match status" value="1"/>
</dbReference>
<protein>
    <recommendedName>
        <fullName evidence="4">UDP-glucose/GDP-mannose dehydrogenase C-terminal domain-containing protein</fullName>
    </recommendedName>
</protein>
<dbReference type="GO" id="GO:0000271">
    <property type="term" value="P:polysaccharide biosynthetic process"/>
    <property type="evidence" value="ECO:0007669"/>
    <property type="project" value="InterPro"/>
</dbReference>
<dbReference type="InterPro" id="IPR014027">
    <property type="entry name" value="UDP-Glc/GDP-Man_DH_C"/>
</dbReference>
<accession>A0A0F9LI50</accession>
<evidence type="ECO:0000256" key="2">
    <source>
        <dbReference type="ARBA" id="ARBA00023002"/>
    </source>
</evidence>
<feature type="domain" description="UDP-glucose/GDP-mannose dehydrogenase C-terminal" evidence="4">
    <location>
        <begin position="330"/>
        <end position="439"/>
    </location>
</feature>
<dbReference type="InterPro" id="IPR001732">
    <property type="entry name" value="UDP-Glc/GDP-Man_DH_N"/>
</dbReference>
<comment type="caution">
    <text evidence="5">The sequence shown here is derived from an EMBL/GenBank/DDBJ whole genome shotgun (WGS) entry which is preliminary data.</text>
</comment>
<dbReference type="PANTHER" id="PTHR43491">
    <property type="entry name" value="UDP-N-ACETYL-D-MANNOSAMINE DEHYDROGENASE"/>
    <property type="match status" value="1"/>
</dbReference>
<dbReference type="NCBIfam" id="TIGR03026">
    <property type="entry name" value="NDP-sugDHase"/>
    <property type="match status" value="1"/>
</dbReference>
<dbReference type="EMBL" id="LAZR01007199">
    <property type="protein sequence ID" value="KKM86796.1"/>
    <property type="molecule type" value="Genomic_DNA"/>
</dbReference>
<evidence type="ECO:0000259" key="4">
    <source>
        <dbReference type="SMART" id="SM00984"/>
    </source>
</evidence>
<dbReference type="PANTHER" id="PTHR43491:SF2">
    <property type="entry name" value="UDP-N-ACETYL-D-MANNOSAMINE DEHYDROGENASE"/>
    <property type="match status" value="1"/>
</dbReference>
<dbReference type="AlphaFoldDB" id="A0A0F9LI50"/>
<dbReference type="InterPro" id="IPR014026">
    <property type="entry name" value="UDP-Glc/GDP-Man_DH_dimer"/>
</dbReference>
<keyword evidence="3" id="KW-0520">NAD</keyword>
<reference evidence="5" key="1">
    <citation type="journal article" date="2015" name="Nature">
        <title>Complex archaea that bridge the gap between prokaryotes and eukaryotes.</title>
        <authorList>
            <person name="Spang A."/>
            <person name="Saw J.H."/>
            <person name="Jorgensen S.L."/>
            <person name="Zaremba-Niedzwiedzka K."/>
            <person name="Martijn J."/>
            <person name="Lind A.E."/>
            <person name="van Eijk R."/>
            <person name="Schleper C."/>
            <person name="Guy L."/>
            <person name="Ettema T.J."/>
        </authorList>
    </citation>
    <scope>NUCLEOTIDE SEQUENCE</scope>
</reference>
<proteinExistence type="inferred from homology"/>
<name>A0A0F9LI50_9ZZZZ</name>
<dbReference type="InterPro" id="IPR008927">
    <property type="entry name" value="6-PGluconate_DH-like_C_sf"/>
</dbReference>
<evidence type="ECO:0000256" key="1">
    <source>
        <dbReference type="ARBA" id="ARBA00006601"/>
    </source>
</evidence>
<sequence length="452" mass="50690">MNLILKKTLDDVLSKNCVIQVFGLGYVGFPLLVKLCTNGFHVLGIDNDSKKIERIQNGELLESESHLKEIVLKSIHSGDLVVDTQSAKSEKPRIGIICVPTPIPTKSIQSDIFVKDAVKAFLEMAKKGDVIILESSIEVGTTSKMKSMIESMGYKEGEDIGLCFCPERIDPKNEKWNLENIPRVIYCSDDLSFKIAKEIYQYINNSNLLRVKSAEIAEVVKSFENAFRLVNISLVNELAILCDKLGINVRDVLDAAATKPFGFLPFYPGAGAGGHCIPKDPRFLLESAKKLGLEFKTLENALSINIQMPKYVVDSIESLLIEKKLKKSVIICGLSYKPDIEDMRDSPGFKIYNELTERGFQVALYDPFFKNELSQKYVIENNIKDPDFKILPNLSDDSISSYDCLCIVQHHSKLKDRLKEIYKNSKIPIIYDCQGNLRFDPSSNSTLKILGG</sequence>
<comment type="similarity">
    <text evidence="1">Belongs to the UDP-glucose/GDP-mannose dehydrogenase family.</text>
</comment>
<evidence type="ECO:0000256" key="3">
    <source>
        <dbReference type="ARBA" id="ARBA00023027"/>
    </source>
</evidence>
<dbReference type="Gene3D" id="3.40.50.720">
    <property type="entry name" value="NAD(P)-binding Rossmann-like Domain"/>
    <property type="match status" value="2"/>
</dbReference>
<dbReference type="InterPro" id="IPR017476">
    <property type="entry name" value="UDP-Glc/GDP-Man"/>
</dbReference>
<dbReference type="SUPFAM" id="SSF51735">
    <property type="entry name" value="NAD(P)-binding Rossmann-fold domains"/>
    <property type="match status" value="1"/>
</dbReference>
<dbReference type="InterPro" id="IPR036291">
    <property type="entry name" value="NAD(P)-bd_dom_sf"/>
</dbReference>
<dbReference type="Pfam" id="PF03720">
    <property type="entry name" value="UDPG_MGDP_dh_C"/>
    <property type="match status" value="1"/>
</dbReference>
<evidence type="ECO:0000313" key="5">
    <source>
        <dbReference type="EMBL" id="KKM86796.1"/>
    </source>
</evidence>
<dbReference type="Pfam" id="PF03721">
    <property type="entry name" value="UDPG_MGDP_dh_N"/>
    <property type="match status" value="1"/>
</dbReference>
<gene>
    <name evidence="5" type="ORF">LCGC14_1275440</name>
</gene>